<keyword evidence="3" id="KW-0233">DNA recombination</keyword>
<protein>
    <submittedName>
        <fullName evidence="5">Site-specific integrase</fullName>
    </submittedName>
</protein>
<feature type="domain" description="Tyr recombinase" evidence="4">
    <location>
        <begin position="208"/>
        <end position="380"/>
    </location>
</feature>
<dbReference type="InterPro" id="IPR011010">
    <property type="entry name" value="DNA_brk_join_enz"/>
</dbReference>
<dbReference type="RefSeq" id="WP_124986294.1">
    <property type="nucleotide sequence ID" value="NZ_CP034160.1"/>
</dbReference>
<dbReference type="KEGG" id="eva:EIB75_07850"/>
<name>A0A3G8ZCP4_9FLAO</name>
<evidence type="ECO:0000256" key="1">
    <source>
        <dbReference type="ARBA" id="ARBA00008857"/>
    </source>
</evidence>
<dbReference type="CDD" id="cd01185">
    <property type="entry name" value="INTN1_C_like"/>
    <property type="match status" value="1"/>
</dbReference>
<dbReference type="InterPro" id="IPR013762">
    <property type="entry name" value="Integrase-like_cat_sf"/>
</dbReference>
<dbReference type="GO" id="GO:0015074">
    <property type="term" value="P:DNA integration"/>
    <property type="evidence" value="ECO:0007669"/>
    <property type="project" value="InterPro"/>
</dbReference>
<evidence type="ECO:0000259" key="4">
    <source>
        <dbReference type="PROSITE" id="PS51898"/>
    </source>
</evidence>
<sequence length="385" mass="44248">MVNNFSVKAIMRTDKILKNGNSPIYLQLIINSSKKTITLNESINPKDWDKKNGQAIGKGYSFLNAKISKAKSDLEKFCNKTELAGIPLSFSLIDNFLKGIDNNDFYSIFDQVLSLKKTDLSEDTIYKYETLRKRLKGFKPKLFASDIDLNFIKKFDNYLKQLNIGKGGEYNHHKCLKCIINEAIEYKLFNGDNPYKSKKSVKVKSPDHREVFLDEKEVLKILEFKPTSHTMKATKYMFLLSCCTGLRYGDLFSLKISDVDWENKIISKTMLKTKHVVDIPLNRQIKALLVRYMINKKPSDKVFPEVSNQVGNRNLKKIAESCKINKDLNFHVGRHTFASFLVNNKNVSLPLVSKLLGHRRIANTMIYTNSNVKNLRSVMDVSRYG</sequence>
<keyword evidence="2" id="KW-0238">DNA-binding</keyword>
<dbReference type="AlphaFoldDB" id="A0A3G8ZCP4"/>
<evidence type="ECO:0000313" key="5">
    <source>
        <dbReference type="EMBL" id="AZI55159.1"/>
    </source>
</evidence>
<evidence type="ECO:0000256" key="3">
    <source>
        <dbReference type="ARBA" id="ARBA00023172"/>
    </source>
</evidence>
<organism evidence="5 6">
    <name type="scientific">Epilithonimonas vandammei</name>
    <dbReference type="NCBI Taxonomy" id="2487072"/>
    <lineage>
        <taxon>Bacteria</taxon>
        <taxon>Pseudomonadati</taxon>
        <taxon>Bacteroidota</taxon>
        <taxon>Flavobacteriia</taxon>
        <taxon>Flavobacteriales</taxon>
        <taxon>Weeksellaceae</taxon>
        <taxon>Chryseobacterium group</taxon>
        <taxon>Epilithonimonas</taxon>
    </lineage>
</organism>
<dbReference type="InterPro" id="IPR025269">
    <property type="entry name" value="SAM-like_dom"/>
</dbReference>
<dbReference type="InterPro" id="IPR035386">
    <property type="entry name" value="Arm-DNA-bind_5"/>
</dbReference>
<dbReference type="PROSITE" id="PS51898">
    <property type="entry name" value="TYR_RECOMBINASE"/>
    <property type="match status" value="1"/>
</dbReference>
<dbReference type="Pfam" id="PF00589">
    <property type="entry name" value="Phage_integrase"/>
    <property type="match status" value="1"/>
</dbReference>
<dbReference type="GO" id="GO:0006310">
    <property type="term" value="P:DNA recombination"/>
    <property type="evidence" value="ECO:0007669"/>
    <property type="project" value="UniProtKB-KW"/>
</dbReference>
<dbReference type="Proteomes" id="UP000272316">
    <property type="component" value="Chromosome"/>
</dbReference>
<dbReference type="Gene3D" id="1.10.443.10">
    <property type="entry name" value="Intergrase catalytic core"/>
    <property type="match status" value="1"/>
</dbReference>
<gene>
    <name evidence="5" type="ORF">EIB75_07850</name>
</gene>
<comment type="similarity">
    <text evidence="1">Belongs to the 'phage' integrase family.</text>
</comment>
<evidence type="ECO:0000256" key="2">
    <source>
        <dbReference type="ARBA" id="ARBA00023125"/>
    </source>
</evidence>
<dbReference type="Gene3D" id="1.10.150.130">
    <property type="match status" value="1"/>
</dbReference>
<dbReference type="GO" id="GO:0003677">
    <property type="term" value="F:DNA binding"/>
    <property type="evidence" value="ECO:0007669"/>
    <property type="project" value="UniProtKB-KW"/>
</dbReference>
<dbReference type="PANTHER" id="PTHR30349">
    <property type="entry name" value="PHAGE INTEGRASE-RELATED"/>
    <property type="match status" value="1"/>
</dbReference>
<dbReference type="InterPro" id="IPR002104">
    <property type="entry name" value="Integrase_catalytic"/>
</dbReference>
<dbReference type="SUPFAM" id="SSF56349">
    <property type="entry name" value="DNA breaking-rejoining enzymes"/>
    <property type="match status" value="1"/>
</dbReference>
<dbReference type="EMBL" id="CP034160">
    <property type="protein sequence ID" value="AZI55159.1"/>
    <property type="molecule type" value="Genomic_DNA"/>
</dbReference>
<dbReference type="Pfam" id="PF17293">
    <property type="entry name" value="Arm-DNA-bind_5"/>
    <property type="match status" value="1"/>
</dbReference>
<reference evidence="6" key="1">
    <citation type="submission" date="2018-11" db="EMBL/GenBank/DDBJ databases">
        <title>Proposal to divide the Flavobacteriaceae and reorganize its genera based on Amino Acid Identity values calculated from whole genome sequences.</title>
        <authorList>
            <person name="Nicholson A.C."/>
            <person name="Gulvik C.A."/>
            <person name="Whitney A.M."/>
            <person name="Sheth M."/>
            <person name="Batra D."/>
            <person name="Pryor J."/>
            <person name="Bernardet J.-F."/>
            <person name="Hugo C."/>
            <person name="Kampfer P."/>
            <person name="Newman J.D."/>
            <person name="McQuiston J.R."/>
        </authorList>
    </citation>
    <scope>NUCLEOTIDE SEQUENCE [LARGE SCALE GENOMIC DNA]</scope>
    <source>
        <strain evidence="6">H6466</strain>
    </source>
</reference>
<dbReference type="InterPro" id="IPR010998">
    <property type="entry name" value="Integrase_recombinase_N"/>
</dbReference>
<accession>A0A3G8ZCP4</accession>
<dbReference type="Pfam" id="PF13102">
    <property type="entry name" value="Phage_int_SAM_5"/>
    <property type="match status" value="1"/>
</dbReference>
<dbReference type="InterPro" id="IPR050090">
    <property type="entry name" value="Tyrosine_recombinase_XerCD"/>
</dbReference>
<proteinExistence type="inferred from homology"/>
<evidence type="ECO:0000313" key="6">
    <source>
        <dbReference type="Proteomes" id="UP000272316"/>
    </source>
</evidence>
<dbReference type="PANTHER" id="PTHR30349:SF64">
    <property type="entry name" value="PROPHAGE INTEGRASE INTD-RELATED"/>
    <property type="match status" value="1"/>
</dbReference>